<dbReference type="AlphaFoldDB" id="A0A1Y1S4F4"/>
<evidence type="ECO:0000313" key="2">
    <source>
        <dbReference type="Proteomes" id="UP000192639"/>
    </source>
</evidence>
<dbReference type="VEuPathDB" id="MicrosporidiaDB:ECANGB1_2158"/>
<proteinExistence type="predicted"/>
<feature type="non-terminal residue" evidence="1">
    <location>
        <position position="183"/>
    </location>
</feature>
<evidence type="ECO:0000313" key="1">
    <source>
        <dbReference type="EMBL" id="ORD92972.1"/>
    </source>
</evidence>
<protein>
    <submittedName>
        <fullName evidence="1">CDC48</fullName>
    </submittedName>
</protein>
<dbReference type="Proteomes" id="UP000192639">
    <property type="component" value="Unassembled WGS sequence"/>
</dbReference>
<reference evidence="1 2" key="1">
    <citation type="journal article" date="2017" name="Environ. Microbiol.">
        <title>Decay of the glycolytic pathway and adaptation to intranuclear parasitism within Enterocytozoonidae microsporidia.</title>
        <authorList>
            <person name="Wiredu Boakye D."/>
            <person name="Jaroenlak P."/>
            <person name="Prachumwat A."/>
            <person name="Williams T.A."/>
            <person name="Bateman K.S."/>
            <person name="Itsathitphaisarn O."/>
            <person name="Sritunyalucksana K."/>
            <person name="Paszkiewicz K.H."/>
            <person name="Moore K.A."/>
            <person name="Stentiford G.D."/>
            <person name="Williams B.A."/>
        </authorList>
    </citation>
    <scope>NUCLEOTIDE SEQUENCE [LARGE SCALE GENOMIC DNA]</scope>
    <source>
        <strain evidence="1 2">GB1</strain>
    </source>
</reference>
<accession>A0A1Y1S4F4</accession>
<sequence length="183" mass="19642">MSNKVDLSTAILDTALPNQVVVNASLLNTLNIGQHEIALNPADMTKNALFEAGPVFVRGAKQTSGLFTCRVDESQQPGTACLSKEARANLRIRSGDTVKLYQPEDRQLVDAYLVSLAEVVETTRGLSGRVFEEVVAPYFDSIPASFVSKGGVYTIASGMLRIEVKVTGIRGALPGEKEGEEVD</sequence>
<dbReference type="OrthoDB" id="27435at2759"/>
<dbReference type="EMBL" id="LWDP01000336">
    <property type="protein sequence ID" value="ORD92972.1"/>
    <property type="molecule type" value="Genomic_DNA"/>
</dbReference>
<dbReference type="SUPFAM" id="SSF50692">
    <property type="entry name" value="ADC-like"/>
    <property type="match status" value="1"/>
</dbReference>
<gene>
    <name evidence="1" type="primary">CDC48</name>
    <name evidence="1" type="ORF">ECANGB1_2158</name>
</gene>
<name>A0A1Y1S4F4_9MICR</name>
<keyword evidence="2" id="KW-1185">Reference proteome</keyword>
<dbReference type="Gene3D" id="3.10.330.10">
    <property type="match status" value="1"/>
</dbReference>
<dbReference type="InterPro" id="IPR009010">
    <property type="entry name" value="Asp_de-COase-like_dom_sf"/>
</dbReference>
<comment type="caution">
    <text evidence="1">The sequence shown here is derived from an EMBL/GenBank/DDBJ whole genome shotgun (WGS) entry which is preliminary data.</text>
</comment>
<dbReference type="Gene3D" id="2.40.40.20">
    <property type="match status" value="1"/>
</dbReference>
<organism evidence="1 2">
    <name type="scientific">Enterospora canceri</name>
    <dbReference type="NCBI Taxonomy" id="1081671"/>
    <lineage>
        <taxon>Eukaryota</taxon>
        <taxon>Fungi</taxon>
        <taxon>Fungi incertae sedis</taxon>
        <taxon>Microsporidia</taxon>
        <taxon>Enterocytozoonidae</taxon>
        <taxon>Enterospora</taxon>
    </lineage>
</organism>